<gene>
    <name evidence="2" type="ORF">EFBL_1032</name>
</gene>
<reference evidence="3" key="1">
    <citation type="submission" date="2017-07" db="EMBL/GenBank/DDBJ databases">
        <title>Draft genome sequence of Effusibacillus lacus strain skLN1.</title>
        <authorList>
            <person name="Watanabe M."/>
            <person name="Kojima H."/>
            <person name="Fukui M."/>
        </authorList>
    </citation>
    <scope>NUCLEOTIDE SEQUENCE [LARGE SCALE GENOMIC DNA]</scope>
    <source>
        <strain evidence="3">skLN1</strain>
    </source>
</reference>
<keyword evidence="3" id="KW-1185">Reference proteome</keyword>
<proteinExistence type="inferred from homology"/>
<dbReference type="Pfam" id="PF04519">
    <property type="entry name" value="Bactofilin"/>
    <property type="match status" value="1"/>
</dbReference>
<dbReference type="EMBL" id="BDUF01000020">
    <property type="protein sequence ID" value="GAX89414.1"/>
    <property type="molecule type" value="Genomic_DNA"/>
</dbReference>
<accession>A0A292YM01</accession>
<dbReference type="Proteomes" id="UP000217785">
    <property type="component" value="Unassembled WGS sequence"/>
</dbReference>
<organism evidence="2 3">
    <name type="scientific">Effusibacillus lacus</name>
    <dbReference type="NCBI Taxonomy" id="1348429"/>
    <lineage>
        <taxon>Bacteria</taxon>
        <taxon>Bacillati</taxon>
        <taxon>Bacillota</taxon>
        <taxon>Bacilli</taxon>
        <taxon>Bacillales</taxon>
        <taxon>Alicyclobacillaceae</taxon>
        <taxon>Effusibacillus</taxon>
    </lineage>
</organism>
<dbReference type="PANTHER" id="PTHR35024:SF4">
    <property type="entry name" value="POLYMER-FORMING CYTOSKELETAL PROTEIN"/>
    <property type="match status" value="1"/>
</dbReference>
<comment type="caution">
    <text evidence="2">The sequence shown here is derived from an EMBL/GenBank/DDBJ whole genome shotgun (WGS) entry which is preliminary data.</text>
</comment>
<comment type="similarity">
    <text evidence="1">Belongs to the bactofilin family.</text>
</comment>
<dbReference type="AlphaFoldDB" id="A0A292YM01"/>
<evidence type="ECO:0000313" key="3">
    <source>
        <dbReference type="Proteomes" id="UP000217785"/>
    </source>
</evidence>
<evidence type="ECO:0008006" key="4">
    <source>
        <dbReference type="Google" id="ProtNLM"/>
    </source>
</evidence>
<evidence type="ECO:0000313" key="2">
    <source>
        <dbReference type="EMBL" id="GAX89414.1"/>
    </source>
</evidence>
<protein>
    <recommendedName>
        <fullName evidence="4">Bactofilin</fullName>
    </recommendedName>
</protein>
<dbReference type="OrthoDB" id="1730007at2"/>
<evidence type="ECO:0000256" key="1">
    <source>
        <dbReference type="ARBA" id="ARBA00044755"/>
    </source>
</evidence>
<name>A0A292YM01_9BACL</name>
<sequence>MENLARGNRNLKIYGTGTAAGGVYEKVSVNGEAEIAGDLDCTHLKINGNCTFHGNVKAKLFRIAGNADVDGSISGDEIKILGALTVNGDCNAESFVAKGGFTIDGLLNAGKIDISPYGPCEVKEIGGETIHVRSRFRLFVGYNHLSSETIEGDDIHLEYTKAEVVRGNRVIIGPGCEIGLVEYKETFHQAKGVKVHESKKI</sequence>
<dbReference type="PANTHER" id="PTHR35024">
    <property type="entry name" value="HYPOTHETICAL CYTOSOLIC PROTEIN"/>
    <property type="match status" value="1"/>
</dbReference>
<dbReference type="RefSeq" id="WP_096181105.1">
    <property type="nucleotide sequence ID" value="NZ_BDUF01000020.1"/>
</dbReference>
<dbReference type="InterPro" id="IPR007607">
    <property type="entry name" value="BacA/B"/>
</dbReference>